<name>A0ABU5Q5M4_9BACT</name>
<keyword evidence="3" id="KW-0378">Hydrolase</keyword>
<dbReference type="Proteomes" id="UP001302949">
    <property type="component" value="Unassembled WGS sequence"/>
</dbReference>
<proteinExistence type="predicted"/>
<dbReference type="Gene3D" id="3.60.10.10">
    <property type="entry name" value="Endonuclease/exonuclease/phosphatase"/>
    <property type="match status" value="1"/>
</dbReference>
<organism evidence="3 4">
    <name type="scientific">Arcicella rigui</name>
    <dbReference type="NCBI Taxonomy" id="797020"/>
    <lineage>
        <taxon>Bacteria</taxon>
        <taxon>Pseudomonadati</taxon>
        <taxon>Bacteroidota</taxon>
        <taxon>Cytophagia</taxon>
        <taxon>Cytophagales</taxon>
        <taxon>Flectobacillaceae</taxon>
        <taxon>Arcicella</taxon>
    </lineage>
</organism>
<dbReference type="InterPro" id="IPR005135">
    <property type="entry name" value="Endo/exonuclease/phosphatase"/>
</dbReference>
<evidence type="ECO:0000259" key="2">
    <source>
        <dbReference type="Pfam" id="PF03372"/>
    </source>
</evidence>
<dbReference type="EMBL" id="JAYFUM010000004">
    <property type="protein sequence ID" value="MEA5138151.1"/>
    <property type="molecule type" value="Genomic_DNA"/>
</dbReference>
<keyword evidence="1" id="KW-0812">Transmembrane</keyword>
<accession>A0ABU5Q5M4</accession>
<protein>
    <submittedName>
        <fullName evidence="3">Endonuclease/exonuclease/phosphatase family protein</fullName>
    </submittedName>
</protein>
<feature type="transmembrane region" description="Helical" evidence="1">
    <location>
        <begin position="64"/>
        <end position="86"/>
    </location>
</feature>
<dbReference type="InterPro" id="IPR036691">
    <property type="entry name" value="Endo/exonu/phosph_ase_sf"/>
</dbReference>
<dbReference type="GO" id="GO:0004519">
    <property type="term" value="F:endonuclease activity"/>
    <property type="evidence" value="ECO:0007669"/>
    <property type="project" value="UniProtKB-KW"/>
</dbReference>
<dbReference type="RefSeq" id="WP_323295319.1">
    <property type="nucleotide sequence ID" value="NZ_JAYFUM010000004.1"/>
</dbReference>
<evidence type="ECO:0000313" key="3">
    <source>
        <dbReference type="EMBL" id="MEA5138151.1"/>
    </source>
</evidence>
<comment type="caution">
    <text evidence="3">The sequence shown here is derived from an EMBL/GenBank/DDBJ whole genome shotgun (WGS) entry which is preliminary data.</text>
</comment>
<keyword evidence="4" id="KW-1185">Reference proteome</keyword>
<keyword evidence="3" id="KW-0540">Nuclease</keyword>
<dbReference type="SUPFAM" id="SSF56219">
    <property type="entry name" value="DNase I-like"/>
    <property type="match status" value="1"/>
</dbReference>
<evidence type="ECO:0000256" key="1">
    <source>
        <dbReference type="SAM" id="Phobius"/>
    </source>
</evidence>
<keyword evidence="3" id="KW-0255">Endonuclease</keyword>
<evidence type="ECO:0000313" key="4">
    <source>
        <dbReference type="Proteomes" id="UP001302949"/>
    </source>
</evidence>
<reference evidence="3 4" key="1">
    <citation type="submission" date="2023-12" db="EMBL/GenBank/DDBJ databases">
        <title>Novel species of the genus Arcicella isolated from rivers.</title>
        <authorList>
            <person name="Lu H."/>
        </authorList>
    </citation>
    <scope>NUCLEOTIDE SEQUENCE [LARGE SCALE GENOMIC DNA]</scope>
    <source>
        <strain evidence="3 4">KCTC 23307</strain>
    </source>
</reference>
<sequence>MVIYSRFILIFLLIPFKIISSMLEGFRMGFAFFKEYPRSYTTILYLFVTMSFCHYPIFDHWTTGFIMMSLPIAILLGFIASIYLLFKKQKVVATIGFIWLLMSLPILKRLIGTNTESENISTINSLKVLSFNGECFSGDKTNKWAALKSDIACFQEYSPNENLEKLYQHKVERLTKFEENRSVGLAMFSQFPIVRQYGKIWDKAYGPKINGFICADIVYGNDTVRVVNAHLWSMGVRINQSIEALKKGEFLLFCREIADSFDKLKVGFEYRNEQLKEVESYVTGSKYPVIICGDFNETPFGFAYGKLSLNFKNAFEEVGKGLGFTLNRQPYCVRIDQQFFSSEWNVQSCHTLSDITMSDHFPVIAQYTLKSSADLAFTK</sequence>
<keyword evidence="1" id="KW-0472">Membrane</keyword>
<feature type="transmembrane region" description="Helical" evidence="1">
    <location>
        <begin position="91"/>
        <end position="111"/>
    </location>
</feature>
<feature type="transmembrane region" description="Helical" evidence="1">
    <location>
        <begin position="6"/>
        <end position="26"/>
    </location>
</feature>
<dbReference type="Pfam" id="PF03372">
    <property type="entry name" value="Exo_endo_phos"/>
    <property type="match status" value="1"/>
</dbReference>
<keyword evidence="1" id="KW-1133">Transmembrane helix</keyword>
<gene>
    <name evidence="3" type="ORF">VB248_03365</name>
</gene>
<feature type="domain" description="Endonuclease/exonuclease/phosphatase" evidence="2">
    <location>
        <begin position="148"/>
        <end position="360"/>
    </location>
</feature>